<dbReference type="PANTHER" id="PTHR32438:SF5">
    <property type="entry name" value="4-ALPHA-GLUCANOTRANSFERASE DPE1, CHLOROPLASTIC_AMYLOPLASTIC"/>
    <property type="match status" value="1"/>
</dbReference>
<dbReference type="Proteomes" id="UP001172911">
    <property type="component" value="Unassembled WGS sequence"/>
</dbReference>
<organism evidence="11 12">
    <name type="scientific">Desulforamulus aquiferis</name>
    <dbReference type="NCBI Taxonomy" id="1397668"/>
    <lineage>
        <taxon>Bacteria</taxon>
        <taxon>Bacillati</taxon>
        <taxon>Bacillota</taxon>
        <taxon>Clostridia</taxon>
        <taxon>Eubacteriales</taxon>
        <taxon>Peptococcaceae</taxon>
        <taxon>Desulforamulus</taxon>
    </lineage>
</organism>
<evidence type="ECO:0000256" key="9">
    <source>
        <dbReference type="ARBA" id="ARBA00031501"/>
    </source>
</evidence>
<dbReference type="NCBIfam" id="NF011080">
    <property type="entry name" value="PRK14508.1-3"/>
    <property type="match status" value="1"/>
</dbReference>
<keyword evidence="6 10" id="KW-0808">Transferase</keyword>
<evidence type="ECO:0000256" key="1">
    <source>
        <dbReference type="ARBA" id="ARBA00000439"/>
    </source>
</evidence>
<evidence type="ECO:0000256" key="4">
    <source>
        <dbReference type="ARBA" id="ARBA00020295"/>
    </source>
</evidence>
<dbReference type="NCBIfam" id="NF011079">
    <property type="entry name" value="PRK14508.1-2"/>
    <property type="match status" value="1"/>
</dbReference>
<dbReference type="GO" id="GO:0005975">
    <property type="term" value="P:carbohydrate metabolic process"/>
    <property type="evidence" value="ECO:0007669"/>
    <property type="project" value="InterPro"/>
</dbReference>
<dbReference type="EC" id="2.4.1.25" evidence="3 10"/>
<dbReference type="SUPFAM" id="SSF51445">
    <property type="entry name" value="(Trans)glycosidases"/>
    <property type="match status" value="1"/>
</dbReference>
<keyword evidence="7 10" id="KW-0119">Carbohydrate metabolism</keyword>
<accession>A0AAW7ZEA8</accession>
<evidence type="ECO:0000256" key="10">
    <source>
        <dbReference type="RuleBase" id="RU361207"/>
    </source>
</evidence>
<dbReference type="Gene3D" id="3.20.20.80">
    <property type="entry name" value="Glycosidases"/>
    <property type="match status" value="1"/>
</dbReference>
<evidence type="ECO:0000256" key="3">
    <source>
        <dbReference type="ARBA" id="ARBA00012560"/>
    </source>
</evidence>
<name>A0AAW7ZEA8_9FIRM</name>
<evidence type="ECO:0000313" key="12">
    <source>
        <dbReference type="Proteomes" id="UP001172911"/>
    </source>
</evidence>
<reference evidence="11" key="1">
    <citation type="journal article" date="2023" name="J. Hazard. Mater.">
        <title>Anaerobic biodegradation of pyrene and benzo[a]pyrene by a new sulfate-reducing Desulforamulus aquiferis strain DSA.</title>
        <authorList>
            <person name="Zhang Z."/>
            <person name="Sun J."/>
            <person name="Gong X."/>
            <person name="Wang C."/>
            <person name="Wang H."/>
        </authorList>
    </citation>
    <scope>NUCLEOTIDE SEQUENCE</scope>
    <source>
        <strain evidence="11">DSA</strain>
    </source>
</reference>
<dbReference type="Pfam" id="PF02446">
    <property type="entry name" value="Glyco_hydro_77"/>
    <property type="match status" value="1"/>
</dbReference>
<evidence type="ECO:0000256" key="8">
    <source>
        <dbReference type="ARBA" id="ARBA00031423"/>
    </source>
</evidence>
<proteinExistence type="inferred from homology"/>
<keyword evidence="12" id="KW-1185">Reference proteome</keyword>
<dbReference type="InterPro" id="IPR003385">
    <property type="entry name" value="Glyco_hydro_77"/>
</dbReference>
<keyword evidence="5 10" id="KW-0328">Glycosyltransferase</keyword>
<sequence length="519" mass="60560">MKFQRQCGILLHPTSLPSKYGIGDFGTEAYDFVDFLSNSNQSLWQILPLNPVGYGESPFQCYSAFAGNPLLISIDKLMDEGLLSAQEISEIPQFNDKRVEFNSVRKYKFGLLKKAYEKFKNSMPSHGFERFIRDSHWLEDYALFMSLKDYYDGAAWNNWDKDVAFRKPKALDNYKVLLKEEILYHKFIQYQFFKQWQELRQYSNEREIRIVGDLPIFISYDSSDVWANPSLFKLDDRGNPITVAGVPPDYFSETGQLWGNPHYNWEVMERDGFKWWIDRFSSLLEMVDIIRIDHFRGFESYWEIPYGEETAINGEWVKAPGEKLFKAIKKSLGDIPVIAEDLGIITPEVEELKEKLDFPGMKVLHFILNSGEKELYLPHNFEQNCVVYTGTHDNDTTVGWYRRLLAVNLQEIEFLEEYLDLDNDMTLEDICWRVIEVAYESEADTVIIPLQDTLCLDSDARMNRPGTVGGNWDWRAPKNYHTSALVNKLIKLAKEHYRFLTPCHGDGSPDNLQRQFDVL</sequence>
<comment type="caution">
    <text evidence="11">The sequence shown here is derived from an EMBL/GenBank/DDBJ whole genome shotgun (WGS) entry which is preliminary data.</text>
</comment>
<evidence type="ECO:0000313" key="11">
    <source>
        <dbReference type="EMBL" id="MDO7787773.1"/>
    </source>
</evidence>
<evidence type="ECO:0000256" key="2">
    <source>
        <dbReference type="ARBA" id="ARBA00005684"/>
    </source>
</evidence>
<dbReference type="PANTHER" id="PTHR32438">
    <property type="entry name" value="4-ALPHA-GLUCANOTRANSFERASE DPE1, CHLOROPLASTIC/AMYLOPLASTIC"/>
    <property type="match status" value="1"/>
</dbReference>
<evidence type="ECO:0000256" key="5">
    <source>
        <dbReference type="ARBA" id="ARBA00022676"/>
    </source>
</evidence>
<dbReference type="GO" id="GO:0004134">
    <property type="term" value="F:4-alpha-glucanotransferase activity"/>
    <property type="evidence" value="ECO:0007669"/>
    <property type="project" value="UniProtKB-EC"/>
</dbReference>
<dbReference type="RefSeq" id="WP_304543095.1">
    <property type="nucleotide sequence ID" value="NZ_JARPTC010000016.1"/>
</dbReference>
<comment type="catalytic activity">
    <reaction evidence="1 10">
        <text>Transfers a segment of a (1-&gt;4)-alpha-D-glucan to a new position in an acceptor, which may be glucose or a (1-&gt;4)-alpha-D-glucan.</text>
        <dbReference type="EC" id="2.4.1.25"/>
    </reaction>
</comment>
<evidence type="ECO:0000256" key="7">
    <source>
        <dbReference type="ARBA" id="ARBA00023277"/>
    </source>
</evidence>
<dbReference type="InterPro" id="IPR017853">
    <property type="entry name" value="GH"/>
</dbReference>
<dbReference type="EMBL" id="JARPTC010000016">
    <property type="protein sequence ID" value="MDO7787773.1"/>
    <property type="molecule type" value="Genomic_DNA"/>
</dbReference>
<protein>
    <recommendedName>
        <fullName evidence="4 10">4-alpha-glucanotransferase</fullName>
        <ecNumber evidence="3 10">2.4.1.25</ecNumber>
    </recommendedName>
    <alternativeName>
        <fullName evidence="8 10">Amylomaltase</fullName>
    </alternativeName>
    <alternativeName>
        <fullName evidence="9 10">Disproportionating enzyme</fullName>
    </alternativeName>
</protein>
<dbReference type="AlphaFoldDB" id="A0AAW7ZEA8"/>
<gene>
    <name evidence="11" type="primary">malQ</name>
    <name evidence="11" type="ORF">P6N53_11140</name>
</gene>
<dbReference type="NCBIfam" id="TIGR00217">
    <property type="entry name" value="malQ"/>
    <property type="match status" value="1"/>
</dbReference>
<evidence type="ECO:0000256" key="6">
    <source>
        <dbReference type="ARBA" id="ARBA00022679"/>
    </source>
</evidence>
<reference evidence="11" key="2">
    <citation type="submission" date="2023-03" db="EMBL/GenBank/DDBJ databases">
        <authorList>
            <person name="Zhang Z."/>
        </authorList>
    </citation>
    <scope>NUCLEOTIDE SEQUENCE</scope>
    <source>
        <strain evidence="11">DSA</strain>
    </source>
</reference>
<comment type="similarity">
    <text evidence="2 10">Belongs to the disproportionating enzyme family.</text>
</comment>